<evidence type="ECO:0000313" key="2">
    <source>
        <dbReference type="Proteomes" id="UP000075809"/>
    </source>
</evidence>
<protein>
    <submittedName>
        <fullName evidence="1">Uncharacterized protein</fullName>
    </submittedName>
</protein>
<proteinExistence type="predicted"/>
<keyword evidence="2" id="KW-1185">Reference proteome</keyword>
<accession>A0A151WLV8</accession>
<dbReference type="EMBL" id="KQ982944">
    <property type="protein sequence ID" value="KYQ48869.1"/>
    <property type="molecule type" value="Genomic_DNA"/>
</dbReference>
<dbReference type="AlphaFoldDB" id="A0A151WLV8"/>
<gene>
    <name evidence="1" type="ORF">ALC60_11921</name>
</gene>
<sequence>MLCIKINENGFCRNYLLLISLGIQAMNKIDYGTHRASRRGEHKRWPAAPVFPYVPINQLLSIVAIPANELENCQSGPITTDASVRESQ</sequence>
<name>A0A151WLV8_9HYME</name>
<evidence type="ECO:0000313" key="1">
    <source>
        <dbReference type="EMBL" id="KYQ48869.1"/>
    </source>
</evidence>
<organism evidence="1 2">
    <name type="scientific">Mycetomoellerius zeteki</name>
    <dbReference type="NCBI Taxonomy" id="64791"/>
    <lineage>
        <taxon>Eukaryota</taxon>
        <taxon>Metazoa</taxon>
        <taxon>Ecdysozoa</taxon>
        <taxon>Arthropoda</taxon>
        <taxon>Hexapoda</taxon>
        <taxon>Insecta</taxon>
        <taxon>Pterygota</taxon>
        <taxon>Neoptera</taxon>
        <taxon>Endopterygota</taxon>
        <taxon>Hymenoptera</taxon>
        <taxon>Apocrita</taxon>
        <taxon>Aculeata</taxon>
        <taxon>Formicoidea</taxon>
        <taxon>Formicidae</taxon>
        <taxon>Myrmicinae</taxon>
        <taxon>Mycetomoellerius</taxon>
    </lineage>
</organism>
<dbReference type="Proteomes" id="UP000075809">
    <property type="component" value="Unassembled WGS sequence"/>
</dbReference>
<reference evidence="1 2" key="1">
    <citation type="submission" date="2015-09" db="EMBL/GenBank/DDBJ databases">
        <title>Trachymyrmex zeteki WGS genome.</title>
        <authorList>
            <person name="Nygaard S."/>
            <person name="Hu H."/>
            <person name="Boomsma J."/>
            <person name="Zhang G."/>
        </authorList>
    </citation>
    <scope>NUCLEOTIDE SEQUENCE [LARGE SCALE GENOMIC DNA]</scope>
    <source>
        <strain evidence="1">Tzet28-1</strain>
        <tissue evidence="1">Whole body</tissue>
    </source>
</reference>